<keyword evidence="1" id="KW-1133">Transmembrane helix</keyword>
<keyword evidence="3" id="KW-1185">Reference proteome</keyword>
<evidence type="ECO:0008006" key="4">
    <source>
        <dbReference type="Google" id="ProtNLM"/>
    </source>
</evidence>
<evidence type="ECO:0000313" key="2">
    <source>
        <dbReference type="EMBL" id="RUS68314.1"/>
    </source>
</evidence>
<dbReference type="AlphaFoldDB" id="A0A433SI73"/>
<accession>A0A433SI73</accession>
<gene>
    <name evidence="2" type="ORF">CUZ56_00804</name>
</gene>
<dbReference type="InterPro" id="IPR010352">
    <property type="entry name" value="DUF945"/>
</dbReference>
<dbReference type="OrthoDB" id="8831594at2"/>
<sequence>MKTKYLLIGIVALVFIYLAGAWWHGWYFEKRYNEQRIRINAWLLESAPGISIIESSYQRGFFNSSAQFVLEVDMPPIFDDANKASFGGAGKPVRIVFEHQVRTGPWLGRQGVGLARVETRAHFDPASVSPELIQSLQGQDLGTGQTKVGYLNSFGTEVYVTPVHMDAGQIQLQFSGMHARVQTHQSGSLVDMSVRLPYVLWSDAKRHAYLQVDNLLYESLNGRANIFFWTSDQKLTLDGLRLGSEGMDIDIAKLHLMVQENSEGDFISPVMNFETKGVWSGRPFQLSFNSKMNRLFSPAIDAYAATLELWSKTSAFSEKGMALFAQLEEHLADIYKRSPSFSINVAFVYDGKTADYSAQIQVDSISDGDLKRMPLPMVLMSKINGQSNFQASASLLAEDMLGEVVYPQVLALIEQGFLVKRGDLLVSDFSYQQGVTQVNGKTIGSTLAAF</sequence>
<name>A0A433SI73_9BURK</name>
<organism evidence="2 3">
    <name type="scientific">Saezia sanguinis</name>
    <dbReference type="NCBI Taxonomy" id="1965230"/>
    <lineage>
        <taxon>Bacteria</taxon>
        <taxon>Pseudomonadati</taxon>
        <taxon>Pseudomonadota</taxon>
        <taxon>Betaproteobacteria</taxon>
        <taxon>Burkholderiales</taxon>
        <taxon>Saeziaceae</taxon>
        <taxon>Saezia</taxon>
    </lineage>
</organism>
<dbReference type="EMBL" id="PQSP01000001">
    <property type="protein sequence ID" value="RUS68314.1"/>
    <property type="molecule type" value="Genomic_DNA"/>
</dbReference>
<evidence type="ECO:0000313" key="3">
    <source>
        <dbReference type="Proteomes" id="UP000286947"/>
    </source>
</evidence>
<comment type="caution">
    <text evidence="2">The sequence shown here is derived from an EMBL/GenBank/DDBJ whole genome shotgun (WGS) entry which is preliminary data.</text>
</comment>
<dbReference type="Proteomes" id="UP000286947">
    <property type="component" value="Unassembled WGS sequence"/>
</dbReference>
<dbReference type="Pfam" id="PF06097">
    <property type="entry name" value="DUF945"/>
    <property type="match status" value="1"/>
</dbReference>
<keyword evidence="1" id="KW-0472">Membrane</keyword>
<keyword evidence="1" id="KW-0812">Transmembrane</keyword>
<evidence type="ECO:0000256" key="1">
    <source>
        <dbReference type="SAM" id="Phobius"/>
    </source>
</evidence>
<protein>
    <recommendedName>
        <fullName evidence="4">DUF945 domain-containing protein</fullName>
    </recommendedName>
</protein>
<proteinExistence type="predicted"/>
<dbReference type="RefSeq" id="WP_126978359.1">
    <property type="nucleotide sequence ID" value="NZ_PQSP01000001.1"/>
</dbReference>
<feature type="transmembrane region" description="Helical" evidence="1">
    <location>
        <begin position="6"/>
        <end position="28"/>
    </location>
</feature>
<reference evidence="2 3" key="1">
    <citation type="submission" date="2018-01" db="EMBL/GenBank/DDBJ databases">
        <title>Saezia sanguinis gen. nov., sp. nov., in the order Burkholderiales isolated from human blood.</title>
        <authorList>
            <person name="Medina-Pascual M.J."/>
            <person name="Valdezate S."/>
            <person name="Monzon S."/>
            <person name="Cuesta I."/>
            <person name="Carrasco G."/>
            <person name="Villalon P."/>
            <person name="Saez-Nieto J.A."/>
        </authorList>
    </citation>
    <scope>NUCLEOTIDE SEQUENCE [LARGE SCALE GENOMIC DNA]</scope>
    <source>
        <strain evidence="2 3">CNM695-12</strain>
    </source>
</reference>